<dbReference type="InterPro" id="IPR042566">
    <property type="entry name" value="L1_C"/>
</dbReference>
<reference evidence="1" key="1">
    <citation type="submission" date="2022-03" db="EMBL/GenBank/DDBJ databases">
        <authorList>
            <person name="Alioto T."/>
            <person name="Alioto T."/>
            <person name="Gomez Garrido J."/>
        </authorList>
    </citation>
    <scope>NUCLEOTIDE SEQUENCE</scope>
</reference>
<keyword evidence="2" id="KW-1185">Reference proteome</keyword>
<dbReference type="AlphaFoldDB" id="A0AAD1TGT3"/>
<accession>A0AAD1TGT3</accession>
<sequence>MGDKAHRALRIKRSEGASPCDVIIHFTTTTTKEAIVKYSRDNTLQYGNTEITIYQDLYPATLQRRKEWKPIAELLHQNDIRYTWGHHFKLMAFQAGKSHTLLPGEEPDPFL</sequence>
<dbReference type="PANTHER" id="PTHR11505">
    <property type="entry name" value="L1 TRANSPOSABLE ELEMENT-RELATED"/>
    <property type="match status" value="1"/>
</dbReference>
<dbReference type="Gene3D" id="3.30.250.20">
    <property type="entry name" value="L1 transposable element, C-terminal domain"/>
    <property type="match status" value="1"/>
</dbReference>
<evidence type="ECO:0000313" key="2">
    <source>
        <dbReference type="Proteomes" id="UP001295444"/>
    </source>
</evidence>
<dbReference type="Proteomes" id="UP001295444">
    <property type="component" value="Chromosome 12"/>
</dbReference>
<evidence type="ECO:0000313" key="1">
    <source>
        <dbReference type="EMBL" id="CAH2324770.1"/>
    </source>
</evidence>
<name>A0AAD1TGT3_PELCU</name>
<dbReference type="EMBL" id="OW240923">
    <property type="protein sequence ID" value="CAH2324770.1"/>
    <property type="molecule type" value="Genomic_DNA"/>
</dbReference>
<organism evidence="1 2">
    <name type="scientific">Pelobates cultripes</name>
    <name type="common">Western spadefoot toad</name>
    <dbReference type="NCBI Taxonomy" id="61616"/>
    <lineage>
        <taxon>Eukaryota</taxon>
        <taxon>Metazoa</taxon>
        <taxon>Chordata</taxon>
        <taxon>Craniata</taxon>
        <taxon>Vertebrata</taxon>
        <taxon>Euteleostomi</taxon>
        <taxon>Amphibia</taxon>
        <taxon>Batrachia</taxon>
        <taxon>Anura</taxon>
        <taxon>Pelobatoidea</taxon>
        <taxon>Pelobatidae</taxon>
        <taxon>Pelobates</taxon>
    </lineage>
</organism>
<proteinExistence type="predicted"/>
<gene>
    <name evidence="1" type="ORF">PECUL_23A041698</name>
</gene>
<protein>
    <submittedName>
        <fullName evidence="1">Uncharacterized protein</fullName>
    </submittedName>
</protein>
<dbReference type="InterPro" id="IPR004244">
    <property type="entry name" value="Transposase_22"/>
</dbReference>